<gene>
    <name evidence="1" type="ORF">J2752_002535</name>
</gene>
<dbReference type="AlphaFoldDB" id="A0A8T4GSS5"/>
<reference evidence="1" key="1">
    <citation type="submission" date="2021-03" db="EMBL/GenBank/DDBJ databases">
        <title>Genomic Encyclopedia of Type Strains, Phase IV (KMG-IV): sequencing the most valuable type-strain genomes for metagenomic binning, comparative biology and taxonomic classification.</title>
        <authorList>
            <person name="Goeker M."/>
        </authorList>
    </citation>
    <scope>NUCLEOTIDE SEQUENCE</scope>
    <source>
        <strain evidence="1">DSM 22443</strain>
    </source>
</reference>
<dbReference type="EMBL" id="JAGGKO010000004">
    <property type="protein sequence ID" value="MBP1955612.1"/>
    <property type="molecule type" value="Genomic_DNA"/>
</dbReference>
<evidence type="ECO:0000313" key="2">
    <source>
        <dbReference type="Proteomes" id="UP000765891"/>
    </source>
</evidence>
<evidence type="ECO:0000313" key="1">
    <source>
        <dbReference type="EMBL" id="MBP1955612.1"/>
    </source>
</evidence>
<organism evidence="1 2">
    <name type="scientific">Halarchaeum rubridurum</name>
    <dbReference type="NCBI Taxonomy" id="489911"/>
    <lineage>
        <taxon>Archaea</taxon>
        <taxon>Methanobacteriati</taxon>
        <taxon>Methanobacteriota</taxon>
        <taxon>Stenosarchaea group</taxon>
        <taxon>Halobacteria</taxon>
        <taxon>Halobacteriales</taxon>
        <taxon>Halobacteriaceae</taxon>
    </lineage>
</organism>
<accession>A0A8T4GSS5</accession>
<sequence length="39" mass="3963">MCGSTGYGVLGRVGARAVPVEYYGARVIGPVWTNGTCGS</sequence>
<proteinExistence type="predicted"/>
<name>A0A8T4GSS5_9EURY</name>
<protein>
    <submittedName>
        <fullName evidence="1">Uncharacterized protein</fullName>
    </submittedName>
</protein>
<comment type="caution">
    <text evidence="1">The sequence shown here is derived from an EMBL/GenBank/DDBJ whole genome shotgun (WGS) entry which is preliminary data.</text>
</comment>
<dbReference type="Proteomes" id="UP000765891">
    <property type="component" value="Unassembled WGS sequence"/>
</dbReference>